<evidence type="ECO:0000256" key="6">
    <source>
        <dbReference type="ARBA" id="ARBA00022737"/>
    </source>
</evidence>
<keyword evidence="4 13" id="KW-0963">Cytoplasm</keyword>
<keyword evidence="7 13" id="KW-0931">ER-Golgi transport</keyword>
<dbReference type="Pfam" id="PF04053">
    <property type="entry name" value="B-prop_COPA_B_2nd"/>
    <property type="match status" value="1"/>
</dbReference>
<keyword evidence="11 13" id="KW-0968">Cytoplasmic vesicle</keyword>
<evidence type="ECO:0000256" key="14">
    <source>
        <dbReference type="PROSITE-ProRule" id="PRU00221"/>
    </source>
</evidence>
<keyword evidence="8 13" id="KW-0653">Protein transport</keyword>
<dbReference type="Gene3D" id="2.130.10.10">
    <property type="entry name" value="YVTN repeat-like/Quinoprotein amine dehydrogenase"/>
    <property type="match status" value="1"/>
</dbReference>
<dbReference type="InterPro" id="IPR006692">
    <property type="entry name" value="Beta-prop_COPA/B_2nd"/>
</dbReference>
<feature type="repeat" description="WD" evidence="14">
    <location>
        <begin position="224"/>
        <end position="265"/>
    </location>
</feature>
<dbReference type="InterPro" id="IPR056176">
    <property type="entry name" value="TPR_COPA_B"/>
</dbReference>
<proteinExistence type="inferred from homology"/>
<dbReference type="GeneID" id="43583608"/>
<dbReference type="PANTHER" id="PTHR19876">
    <property type="entry name" value="COATOMER"/>
    <property type="match status" value="1"/>
</dbReference>
<dbReference type="SUPFAM" id="SSF50978">
    <property type="entry name" value="WD40 repeat-like"/>
    <property type="match status" value="1"/>
</dbReference>
<dbReference type="Pfam" id="PF00400">
    <property type="entry name" value="WD40"/>
    <property type="match status" value="4"/>
</dbReference>
<feature type="repeat" description="WD" evidence="14">
    <location>
        <begin position="93"/>
        <end position="125"/>
    </location>
</feature>
<comment type="subcellular location">
    <subcellularLocation>
        <location evidence="1 13">Cytoplasmic vesicle</location>
        <location evidence="1 13">COPI-coated vesicle membrane</location>
        <topology evidence="1 13">Peripheral membrane protein</topology>
        <orientation evidence="1 13">Cytoplasmic side</orientation>
    </subcellularLocation>
    <subcellularLocation>
        <location evidence="13">Golgi apparatus membrane</location>
        <topology evidence="13">Peripheral membrane protein</topology>
        <orientation evidence="13">Cytoplasmic side</orientation>
    </subcellularLocation>
    <text evidence="13">The coatomer is cytoplasmic or polymerized on the cytoplasmic side of the Golgi, as well as on the vesicles/buds originating from it.</text>
</comment>
<evidence type="ECO:0000256" key="3">
    <source>
        <dbReference type="ARBA" id="ARBA00022448"/>
    </source>
</evidence>
<name>A0A5E8BYF1_9ASCO</name>
<dbReference type="GO" id="GO:0005198">
    <property type="term" value="F:structural molecule activity"/>
    <property type="evidence" value="ECO:0007669"/>
    <property type="project" value="UniProtKB-UniRule"/>
</dbReference>
<feature type="region of interest" description="Disordered" evidence="15">
    <location>
        <begin position="789"/>
        <end position="842"/>
    </location>
</feature>
<evidence type="ECO:0000256" key="4">
    <source>
        <dbReference type="ARBA" id="ARBA00022490"/>
    </source>
</evidence>
<dbReference type="PIRSF" id="PIRSF005567">
    <property type="entry name" value="Coatomer_beta'_subunit"/>
    <property type="match status" value="1"/>
</dbReference>
<evidence type="ECO:0000256" key="5">
    <source>
        <dbReference type="ARBA" id="ARBA00022574"/>
    </source>
</evidence>
<keyword evidence="9 13" id="KW-0333">Golgi apparatus</keyword>
<comment type="function">
    <text evidence="12 13">The coatomer is a cytosolic protein complex that binds to dilysine motifs and reversibly associates with Golgi non-clathrin-coated vesicles, which further mediate biosynthetic protein transport from the ER, via the Golgi up to the trans Golgi network. Coatomer complex is required for budding from Golgi membranes, and is essential for the retrograde Golgi-to-ER transport of dilysine-tagged proteins.</text>
</comment>
<keyword evidence="10 13" id="KW-0472">Membrane</keyword>
<evidence type="ECO:0000256" key="10">
    <source>
        <dbReference type="ARBA" id="ARBA00023136"/>
    </source>
</evidence>
<dbReference type="SMART" id="SM00320">
    <property type="entry name" value="WD40"/>
    <property type="match status" value="6"/>
</dbReference>
<evidence type="ECO:0000256" key="7">
    <source>
        <dbReference type="ARBA" id="ARBA00022892"/>
    </source>
</evidence>
<keyword evidence="5 14" id="KW-0853">WD repeat</keyword>
<dbReference type="RefSeq" id="XP_031855399.1">
    <property type="nucleotide sequence ID" value="XM_031999508.1"/>
</dbReference>
<dbReference type="OrthoDB" id="10261470at2759"/>
<feature type="domain" description="COPA/B TPR" evidence="17">
    <location>
        <begin position="592"/>
        <end position="771"/>
    </location>
</feature>
<dbReference type="AlphaFoldDB" id="A0A5E8BYF1"/>
<evidence type="ECO:0000256" key="1">
    <source>
        <dbReference type="ARBA" id="ARBA00004347"/>
    </source>
</evidence>
<keyword evidence="19" id="KW-1185">Reference proteome</keyword>
<dbReference type="InterPro" id="IPR050844">
    <property type="entry name" value="Coatomer_complex_subunit"/>
</dbReference>
<dbReference type="SUPFAM" id="SSF50952">
    <property type="entry name" value="Soluble quinoprotein glucose dehydrogenase"/>
    <property type="match status" value="1"/>
</dbReference>
<feature type="compositionally biased region" description="Polar residues" evidence="15">
    <location>
        <begin position="797"/>
        <end position="809"/>
    </location>
</feature>
<dbReference type="PANTHER" id="PTHR19876:SF2">
    <property type="entry name" value="COATOMER SUBUNIT BETA"/>
    <property type="match status" value="1"/>
</dbReference>
<dbReference type="CDD" id="cd22947">
    <property type="entry name" value="Coatomer_WDAD_beta-like"/>
    <property type="match status" value="1"/>
</dbReference>
<feature type="repeat" description="WD" evidence="14">
    <location>
        <begin position="195"/>
        <end position="223"/>
    </location>
</feature>
<evidence type="ECO:0000256" key="2">
    <source>
        <dbReference type="ARBA" id="ARBA00010844"/>
    </source>
</evidence>
<evidence type="ECO:0000256" key="11">
    <source>
        <dbReference type="ARBA" id="ARBA00023329"/>
    </source>
</evidence>
<dbReference type="FunFam" id="2.130.10.10:FF:000016">
    <property type="entry name" value="Coatomer alpha subunit, putative"/>
    <property type="match status" value="1"/>
</dbReference>
<dbReference type="EMBL" id="CABVLU010000004">
    <property type="protein sequence ID" value="VVT56082.1"/>
    <property type="molecule type" value="Genomic_DNA"/>
</dbReference>
<feature type="compositionally biased region" description="Low complexity" evidence="15">
    <location>
        <begin position="820"/>
        <end position="835"/>
    </location>
</feature>
<dbReference type="InterPro" id="IPR016453">
    <property type="entry name" value="COPB2"/>
</dbReference>
<dbReference type="GO" id="GO:0000139">
    <property type="term" value="C:Golgi membrane"/>
    <property type="evidence" value="ECO:0007669"/>
    <property type="project" value="UniProtKB-SubCell"/>
</dbReference>
<sequence length="842" mass="94829">MKFDIKKTLQVRSDRVKGIDFHPTEPWILTTLFSGRVQIYSYETQAVIKTIEVSDLPVRAGRFIARKNWIVVGSDDYQIRVFNYNTSEKVFQFEAHPDYIRTIAIHPTQPIILSAGDDMTIKMWNWEMNWKLLRTFESHTHYVMYVAFNPKDPNTFASACLDGTVKIWSLGSSTPNLTFLAHETRGVNFVEYYPHPDKPYLITSSDDKTIRVWDYQMKSNVATLEGHTSNVSFAIFHPELPIIISGSEDRSVSIWNSNTFKLEQTLNYGLSRAWCVTCRKGSNYVGLGFDGGVVVLQMGKDEPTISMDPTGKIVWSKHSEVFSSVVKHSEELKDGDLLTLAQKDLGSVEVFPTQLIHSPNGRFVAVTGDGEYIIYTALAWRNKSFGSAVDFVWAQDNNEYAVRNSNNQVQLFKNFKERSDALNVPFKPTKLFGGSLIGCKSDDFVSFYDWETGRLVRRVDVDAQQVFWSEAGDLVAITSEDTFYVLKYDRDLFLESLNNGTYEDDSGAEDSFDLIYDISESVRTGKWVGDCFLYTTTSNKLNYLVGGEAYTISHFDKQMYLLGYIPRDNAVYLADKDVNVTSYHFSLKVLEYQTLILRGDMDLASEVLEDIPETEKTKVARFLEAQGYPEIALEVSEDPEQRFDLAITLGNLKIAQKIAADVNNSHKWKLLGDAALKSWNVTLAEECFKQANDLESLLLIYTSTGNNVALKDVAMQATDLGKYNVAFNALWYVQDIDKCVKLLNKTNRSPEAALLALSYGGDISKSVDLWKKQLVASGKQKTAAVIISPEDSPDKFPTSQVQSLGNGSNEGDLIDINEAVTEPESSNVTEENSVSQQVISEE</sequence>
<dbReference type="InterPro" id="IPR036322">
    <property type="entry name" value="WD40_repeat_dom_sf"/>
</dbReference>
<evidence type="ECO:0000256" key="15">
    <source>
        <dbReference type="SAM" id="MobiDB-lite"/>
    </source>
</evidence>
<evidence type="ECO:0000256" key="9">
    <source>
        <dbReference type="ARBA" id="ARBA00023034"/>
    </source>
</evidence>
<evidence type="ECO:0000256" key="8">
    <source>
        <dbReference type="ARBA" id="ARBA00022927"/>
    </source>
</evidence>
<evidence type="ECO:0000259" key="16">
    <source>
        <dbReference type="Pfam" id="PF04053"/>
    </source>
</evidence>
<dbReference type="InterPro" id="IPR011041">
    <property type="entry name" value="Quinoprot_gluc/sorb_DH_b-prop"/>
</dbReference>
<dbReference type="InterPro" id="IPR001680">
    <property type="entry name" value="WD40_rpt"/>
</dbReference>
<evidence type="ECO:0000259" key="17">
    <source>
        <dbReference type="Pfam" id="PF23953"/>
    </source>
</evidence>
<dbReference type="GO" id="GO:0006888">
    <property type="term" value="P:endoplasmic reticulum to Golgi vesicle-mediated transport"/>
    <property type="evidence" value="ECO:0007669"/>
    <property type="project" value="TreeGrafter"/>
</dbReference>
<comment type="subunit">
    <text evidence="13">Oligomeric complex that consists of at least the alpha, beta, beta', gamma, delta, epsilon and zeta subunits.</text>
</comment>
<dbReference type="Pfam" id="PF23953">
    <property type="entry name" value="TPR_COPA_B"/>
    <property type="match status" value="1"/>
</dbReference>
<feature type="repeat" description="WD" evidence="14">
    <location>
        <begin position="136"/>
        <end position="178"/>
    </location>
</feature>
<dbReference type="Proteomes" id="UP000398389">
    <property type="component" value="Unassembled WGS sequence"/>
</dbReference>
<dbReference type="Gene3D" id="1.25.40.470">
    <property type="match status" value="1"/>
</dbReference>
<protein>
    <recommendedName>
        <fullName evidence="13">Coatomer subunit beta'</fullName>
    </recommendedName>
</protein>
<dbReference type="InterPro" id="IPR020472">
    <property type="entry name" value="WD40_PAC1"/>
</dbReference>
<dbReference type="GO" id="GO:0006891">
    <property type="term" value="P:intra-Golgi vesicle-mediated transport"/>
    <property type="evidence" value="ECO:0007669"/>
    <property type="project" value="TreeGrafter"/>
</dbReference>
<dbReference type="GO" id="GO:0006886">
    <property type="term" value="P:intracellular protein transport"/>
    <property type="evidence" value="ECO:0007669"/>
    <property type="project" value="UniProtKB-UniRule"/>
</dbReference>
<reference evidence="18 19" key="1">
    <citation type="submission" date="2019-09" db="EMBL/GenBank/DDBJ databases">
        <authorList>
            <person name="Brejova B."/>
        </authorList>
    </citation>
    <scope>NUCLEOTIDE SEQUENCE [LARGE SCALE GENOMIC DNA]</scope>
</reference>
<dbReference type="PRINTS" id="PR00320">
    <property type="entry name" value="GPROTEINBRPT"/>
</dbReference>
<dbReference type="GO" id="GO:0006890">
    <property type="term" value="P:retrograde vesicle-mediated transport, Golgi to endoplasmic reticulum"/>
    <property type="evidence" value="ECO:0007669"/>
    <property type="project" value="TreeGrafter"/>
</dbReference>
<dbReference type="PROSITE" id="PS50082">
    <property type="entry name" value="WD_REPEATS_2"/>
    <property type="match status" value="4"/>
</dbReference>
<evidence type="ECO:0000256" key="12">
    <source>
        <dbReference type="ARBA" id="ARBA00025536"/>
    </source>
</evidence>
<keyword evidence="6" id="KW-0677">Repeat</keyword>
<dbReference type="InterPro" id="IPR015943">
    <property type="entry name" value="WD40/YVTN_repeat-like_dom_sf"/>
</dbReference>
<evidence type="ECO:0000256" key="13">
    <source>
        <dbReference type="PIRNR" id="PIRNR005567"/>
    </source>
</evidence>
<comment type="similarity">
    <text evidence="2 13">Belongs to the WD repeat COPB2 family.</text>
</comment>
<dbReference type="CDD" id="cd00200">
    <property type="entry name" value="WD40"/>
    <property type="match status" value="1"/>
</dbReference>
<dbReference type="FunFam" id="1.25.40.470:FF:000001">
    <property type="entry name" value="Coatomer subunit beta"/>
    <property type="match status" value="1"/>
</dbReference>
<dbReference type="GO" id="GO:0030126">
    <property type="term" value="C:COPI vesicle coat"/>
    <property type="evidence" value="ECO:0007669"/>
    <property type="project" value="TreeGrafter"/>
</dbReference>
<evidence type="ECO:0000313" key="18">
    <source>
        <dbReference type="EMBL" id="VVT56082.1"/>
    </source>
</evidence>
<keyword evidence="3 13" id="KW-0813">Transport</keyword>
<accession>A0A5E8BYF1</accession>
<evidence type="ECO:0000313" key="19">
    <source>
        <dbReference type="Proteomes" id="UP000398389"/>
    </source>
</evidence>
<gene>
    <name evidence="18" type="ORF">SAPINGB_P004793</name>
</gene>
<feature type="domain" description="COPA/B second beta-propeller" evidence="16">
    <location>
        <begin position="318"/>
        <end position="575"/>
    </location>
</feature>
<dbReference type="PROSITE" id="PS50294">
    <property type="entry name" value="WD_REPEATS_REGION"/>
    <property type="match status" value="3"/>
</dbReference>
<organism evidence="18 19">
    <name type="scientific">Magnusiomyces paraingens</name>
    <dbReference type="NCBI Taxonomy" id="2606893"/>
    <lineage>
        <taxon>Eukaryota</taxon>
        <taxon>Fungi</taxon>
        <taxon>Dikarya</taxon>
        <taxon>Ascomycota</taxon>
        <taxon>Saccharomycotina</taxon>
        <taxon>Dipodascomycetes</taxon>
        <taxon>Dipodascales</taxon>
        <taxon>Dipodascaceae</taxon>
        <taxon>Magnusiomyces</taxon>
    </lineage>
</organism>